<comment type="cofactor">
    <cofactor evidence="2">
        <name>a divalent metal cation</name>
        <dbReference type="ChEBI" id="CHEBI:60240"/>
    </cofactor>
</comment>
<dbReference type="EMBL" id="CP158357">
    <property type="protein sequence ID" value="XBX78426.1"/>
    <property type="molecule type" value="Genomic_DNA"/>
</dbReference>
<dbReference type="InterPro" id="IPR005493">
    <property type="entry name" value="RraA/RraA-like"/>
</dbReference>
<evidence type="ECO:0000256" key="3">
    <source>
        <dbReference type="ARBA" id="ARBA00008621"/>
    </source>
</evidence>
<comment type="catalytic activity">
    <reaction evidence="1">
        <text>4-hydroxy-4-methyl-2-oxoglutarate = 2 pyruvate</text>
        <dbReference type="Rhea" id="RHEA:22748"/>
        <dbReference type="ChEBI" id="CHEBI:15361"/>
        <dbReference type="ChEBI" id="CHEBI:58276"/>
        <dbReference type="EC" id="4.1.3.17"/>
    </reaction>
</comment>
<evidence type="ECO:0000256" key="13">
    <source>
        <dbReference type="PIRSR" id="PIRSR605493-1"/>
    </source>
</evidence>
<comment type="function">
    <text evidence="8">Catalyzes the aldol cleavage of 4-hydroxy-4-methyl-2-oxoglutarate (HMG) into 2 molecules of pyruvate. Also contains a secondary oxaloacetate (OAA) decarboxylase activity due to the common pyruvate enolate transition state formed following C-C bond cleavage in the retro-aldol and decarboxylation reactions.</text>
</comment>
<dbReference type="EC" id="4.1.1.112" evidence="6"/>
<keyword evidence="13" id="KW-0479">Metal-binding</keyword>
<accession>A0AAU7VVX5</accession>
<evidence type="ECO:0000256" key="1">
    <source>
        <dbReference type="ARBA" id="ARBA00001342"/>
    </source>
</evidence>
<comment type="subunit">
    <text evidence="4">Homotrimer.</text>
</comment>
<comment type="similarity">
    <text evidence="3">Belongs to the class II aldolase/RraA-like family.</text>
</comment>
<evidence type="ECO:0000256" key="2">
    <source>
        <dbReference type="ARBA" id="ARBA00001968"/>
    </source>
</evidence>
<dbReference type="SUPFAM" id="SSF89562">
    <property type="entry name" value="RraA-like"/>
    <property type="match status" value="1"/>
</dbReference>
<evidence type="ECO:0000256" key="9">
    <source>
        <dbReference type="ARBA" id="ARBA00029596"/>
    </source>
</evidence>
<feature type="binding site" evidence="13">
    <location>
        <position position="120"/>
    </location>
    <ligand>
        <name>substrate</name>
    </ligand>
</feature>
<organism evidence="14">
    <name type="scientific">Microbacterium sp. A8/3-1</name>
    <dbReference type="NCBI Taxonomy" id="3160749"/>
    <lineage>
        <taxon>Bacteria</taxon>
        <taxon>Bacillati</taxon>
        <taxon>Actinomycetota</taxon>
        <taxon>Actinomycetes</taxon>
        <taxon>Micrococcales</taxon>
        <taxon>Microbacteriaceae</taxon>
        <taxon>Microbacterium</taxon>
    </lineage>
</organism>
<evidence type="ECO:0000256" key="7">
    <source>
        <dbReference type="ARBA" id="ARBA00016549"/>
    </source>
</evidence>
<comment type="cofactor">
    <cofactor evidence="13">
        <name>Mg(2+)</name>
        <dbReference type="ChEBI" id="CHEBI:18420"/>
    </cofactor>
</comment>
<evidence type="ECO:0000256" key="4">
    <source>
        <dbReference type="ARBA" id="ARBA00011233"/>
    </source>
</evidence>
<dbReference type="EC" id="4.1.3.17" evidence="5"/>
<evidence type="ECO:0000256" key="6">
    <source>
        <dbReference type="ARBA" id="ARBA00012947"/>
    </source>
</evidence>
<dbReference type="PANTHER" id="PTHR33254">
    <property type="entry name" value="4-HYDROXY-4-METHYL-2-OXOGLUTARATE ALDOLASE 3-RELATED"/>
    <property type="match status" value="1"/>
</dbReference>
<protein>
    <recommendedName>
        <fullName evidence="7">Putative 4-hydroxy-4-methyl-2-oxoglutarate aldolase</fullName>
        <ecNumber evidence="6">4.1.1.112</ecNumber>
        <ecNumber evidence="5">4.1.3.17</ecNumber>
    </recommendedName>
    <alternativeName>
        <fullName evidence="11">Oxaloacetate decarboxylase</fullName>
    </alternativeName>
    <alternativeName>
        <fullName evidence="9">Regulator of ribonuclease activity homolog</fullName>
    </alternativeName>
    <alternativeName>
        <fullName evidence="10">RraA-like protein</fullName>
    </alternativeName>
</protein>
<evidence type="ECO:0000256" key="10">
    <source>
        <dbReference type="ARBA" id="ARBA00030169"/>
    </source>
</evidence>
<dbReference type="InterPro" id="IPR036704">
    <property type="entry name" value="RraA/RraA-like_sf"/>
</dbReference>
<gene>
    <name evidence="14" type="ORF">ABS642_21390</name>
</gene>
<name>A0AAU7VVX5_9MICO</name>
<feature type="binding site" evidence="13">
    <location>
        <position position="121"/>
    </location>
    <ligand>
        <name>Mg(2+)</name>
        <dbReference type="ChEBI" id="CHEBI:18420"/>
    </ligand>
</feature>
<sequence>MTETNIAIAPTWERPSAETLARFAAHSTANLGDGLERLDIVDAGIAPIWPGSRIVGSALTVLTTAGDNKAVIEALDHIQPGDVVIINAGGYDGRAILGDNLAQRFDLFGATGAIVDGCVRDRDIIESLRFPVFARGLTPAGPYKNGPGRIGVPVALGGVVVSPGDIVVADSDGVIVIPPSRVEAALAGADAIVALEAEKDAEVVELRAAREAQR</sequence>
<feature type="binding site" evidence="13">
    <location>
        <begin position="98"/>
        <end position="101"/>
    </location>
    <ligand>
        <name>substrate</name>
    </ligand>
</feature>
<dbReference type="Gene3D" id="3.50.30.40">
    <property type="entry name" value="Ribonuclease E inhibitor RraA/RraA-like"/>
    <property type="match status" value="1"/>
</dbReference>
<evidence type="ECO:0000256" key="12">
    <source>
        <dbReference type="ARBA" id="ARBA00047973"/>
    </source>
</evidence>
<dbReference type="GO" id="GO:0047443">
    <property type="term" value="F:4-hydroxy-4-methyl-2-oxoglutarate aldolase activity"/>
    <property type="evidence" value="ECO:0007669"/>
    <property type="project" value="UniProtKB-EC"/>
</dbReference>
<comment type="catalytic activity">
    <reaction evidence="12">
        <text>oxaloacetate + H(+) = pyruvate + CO2</text>
        <dbReference type="Rhea" id="RHEA:15641"/>
        <dbReference type="ChEBI" id="CHEBI:15361"/>
        <dbReference type="ChEBI" id="CHEBI:15378"/>
        <dbReference type="ChEBI" id="CHEBI:16452"/>
        <dbReference type="ChEBI" id="CHEBI:16526"/>
        <dbReference type="EC" id="4.1.1.112"/>
    </reaction>
</comment>
<evidence type="ECO:0000313" key="14">
    <source>
        <dbReference type="EMBL" id="XBX78426.1"/>
    </source>
</evidence>
<reference evidence="14" key="1">
    <citation type="submission" date="2024-06" db="EMBL/GenBank/DDBJ databases">
        <title>Draft genome sequence of Microbacterium sp. strain A8/3-1, isolated from Oxytropis tragacanthoides Fisch. ex DC. Root nodules in the Altai region of Russia.</title>
        <authorList>
            <person name="Sazanova A."/>
            <person name="Guro P."/>
            <person name="Kuznetsova I."/>
            <person name="Belimov A."/>
            <person name="Safronova V."/>
        </authorList>
    </citation>
    <scope>NUCLEOTIDE SEQUENCE</scope>
    <source>
        <strain evidence="14">A8/3-1</strain>
    </source>
</reference>
<dbReference type="AlphaFoldDB" id="A0AAU7VVX5"/>
<evidence type="ECO:0000256" key="5">
    <source>
        <dbReference type="ARBA" id="ARBA00012213"/>
    </source>
</evidence>
<dbReference type="CDD" id="cd16841">
    <property type="entry name" value="RraA_family"/>
    <property type="match status" value="1"/>
</dbReference>
<proteinExistence type="inferred from homology"/>
<evidence type="ECO:0000256" key="8">
    <source>
        <dbReference type="ARBA" id="ARBA00025046"/>
    </source>
</evidence>
<dbReference type="Pfam" id="PF03737">
    <property type="entry name" value="RraA-like"/>
    <property type="match status" value="1"/>
</dbReference>
<dbReference type="RefSeq" id="WP_350351694.1">
    <property type="nucleotide sequence ID" value="NZ_CP158357.1"/>
</dbReference>
<dbReference type="GO" id="GO:0008948">
    <property type="term" value="F:oxaloacetate decarboxylase activity"/>
    <property type="evidence" value="ECO:0007669"/>
    <property type="project" value="UniProtKB-EC"/>
</dbReference>
<dbReference type="PANTHER" id="PTHR33254:SF4">
    <property type="entry name" value="4-HYDROXY-4-METHYL-2-OXOGLUTARATE ALDOLASE 3-RELATED"/>
    <property type="match status" value="1"/>
</dbReference>
<dbReference type="GO" id="GO:0046872">
    <property type="term" value="F:metal ion binding"/>
    <property type="evidence" value="ECO:0007669"/>
    <property type="project" value="UniProtKB-KW"/>
</dbReference>
<evidence type="ECO:0000256" key="11">
    <source>
        <dbReference type="ARBA" id="ARBA00032305"/>
    </source>
</evidence>
<keyword evidence="13" id="KW-0460">Magnesium</keyword>